<name>A0A2Z5JLG5_STRAR</name>
<organism evidence="1 2">
    <name type="scientific">Streptomyces atratus</name>
    <dbReference type="NCBI Taxonomy" id="1893"/>
    <lineage>
        <taxon>Bacteria</taxon>
        <taxon>Bacillati</taxon>
        <taxon>Actinomycetota</taxon>
        <taxon>Actinomycetes</taxon>
        <taxon>Kitasatosporales</taxon>
        <taxon>Streptomycetaceae</taxon>
        <taxon>Streptomyces</taxon>
    </lineage>
</organism>
<accession>A0A2Z5JLG5</accession>
<gene>
    <name evidence="1" type="ORF">C5746_35055</name>
</gene>
<evidence type="ECO:0000313" key="1">
    <source>
        <dbReference type="EMBL" id="AXE81306.1"/>
    </source>
</evidence>
<reference evidence="1 2" key="1">
    <citation type="journal article" date="2018" name="Front. Microbiol.">
        <title>Genome Sequencing of Streptomyces atratus SCSIOZH16 and Activation Production of Nocardamine via Metabolic Engineering.</title>
        <authorList>
            <person name="Li Y."/>
            <person name="Zhang C."/>
            <person name="Liu C."/>
            <person name="Ju J."/>
            <person name="Ma J."/>
        </authorList>
    </citation>
    <scope>NUCLEOTIDE SEQUENCE [LARGE SCALE GENOMIC DNA]</scope>
    <source>
        <strain evidence="1 2">SCSIO_ZH16</strain>
    </source>
</reference>
<protein>
    <submittedName>
        <fullName evidence="1">Uncharacterized protein</fullName>
    </submittedName>
</protein>
<dbReference type="KEGG" id="sata:C5746_35055"/>
<sequence length="141" mass="15807">MPASAMTRSNVQEILLDTVPETAEPIRLLAEEDADGEVLLFPLLREGFADPLVMPALRLPSAHEDLLRRCFACVDLGLRSTDTTLNDAFWFQVLELLLDDLDVLDAAYPFMTDETRDYVLEKLTDFGVPLTSHWSAWAGSH</sequence>
<proteinExistence type="predicted"/>
<dbReference type="Proteomes" id="UP000252698">
    <property type="component" value="Chromosome"/>
</dbReference>
<evidence type="ECO:0000313" key="2">
    <source>
        <dbReference type="Proteomes" id="UP000252698"/>
    </source>
</evidence>
<dbReference type="EMBL" id="CP027306">
    <property type="protein sequence ID" value="AXE81306.1"/>
    <property type="molecule type" value="Genomic_DNA"/>
</dbReference>
<dbReference type="AlphaFoldDB" id="A0A2Z5JLG5"/>